<feature type="compositionally biased region" description="Basic and acidic residues" evidence="7">
    <location>
        <begin position="522"/>
        <end position="550"/>
    </location>
</feature>
<dbReference type="PANTHER" id="PTHR44167">
    <property type="entry name" value="OVARIAN-SPECIFIC SERINE/THREONINE-PROTEIN KINASE LOK-RELATED"/>
    <property type="match status" value="1"/>
</dbReference>
<dbReference type="GO" id="GO:0051598">
    <property type="term" value="P:meiotic recombination checkpoint signaling"/>
    <property type="evidence" value="ECO:0007669"/>
    <property type="project" value="TreeGrafter"/>
</dbReference>
<dbReference type="InterPro" id="IPR011009">
    <property type="entry name" value="Kinase-like_dom_sf"/>
</dbReference>
<dbReference type="SUPFAM" id="SSF49879">
    <property type="entry name" value="SMAD/FHA domain"/>
    <property type="match status" value="1"/>
</dbReference>
<dbReference type="PROSITE" id="PS50011">
    <property type="entry name" value="PROTEIN_KINASE_DOM"/>
    <property type="match status" value="1"/>
</dbReference>
<dbReference type="InterPro" id="IPR000253">
    <property type="entry name" value="FHA_dom"/>
</dbReference>
<dbReference type="AlphaFoldDB" id="A0A2T3ZZA7"/>
<comment type="catalytic activity">
    <reaction evidence="6">
        <text>L-seryl-[protein] + ATP = O-phospho-L-seryl-[protein] + ADP + H(+)</text>
        <dbReference type="Rhea" id="RHEA:17989"/>
        <dbReference type="Rhea" id="RHEA-COMP:9863"/>
        <dbReference type="Rhea" id="RHEA-COMP:11604"/>
        <dbReference type="ChEBI" id="CHEBI:15378"/>
        <dbReference type="ChEBI" id="CHEBI:29999"/>
        <dbReference type="ChEBI" id="CHEBI:30616"/>
        <dbReference type="ChEBI" id="CHEBI:83421"/>
        <dbReference type="ChEBI" id="CHEBI:456216"/>
        <dbReference type="EC" id="2.7.11.1"/>
    </reaction>
</comment>
<dbReference type="GO" id="GO:0004674">
    <property type="term" value="F:protein serine/threonine kinase activity"/>
    <property type="evidence" value="ECO:0007669"/>
    <property type="project" value="UniProtKB-KW"/>
</dbReference>
<sequence length="634" mass="72046">MMIVNCPLHISAWWTAGSVTSLLKNFRSRSKKSSGLGETRMPSRLWINICAFSIQTDSENLVSRNHCEIYVIVYEPSVNHVYVRDRKSINGTFVNGHIIGVGPQISSGYLLQDGDSIEIRPYWKFIFHQPRTPPPRPLTAIQKDECRVFENEYIISPRCLGTGAEGAVYLAIESKTKRQLVCKLVNLGRQDGKMPREDLYRKLQEIDVLRQLKHPNILPYIDAVIFPHSLYIFTELASGGDLVSFINRHEFVQELDCRIILRQVVRGLAYLHRKGIIHRDLKPENILLAYSPKIAYHRIMLSDFGACAVPRRSRMVTDIGTFEYRAPELFSTGEAQTTAVDVWSLGLVALRLLTSDVESFENLTRIDQQSIEQMVKAMIKEISPKRSSNSQRFTLACLQLTPVNRITAAEAECHDWFCTPQKHFEFFQQLDRRCLSDLGDDTQLKPMPWDLASLQSPPLPSAPTKLSTNSAHKSIRWSSPPYTETSGYFRDLQQDIKAARLGPLPGLSPPHESSVLKCKPKLAKESPDVTRKEEQIQNTPLRDRHSEDRKPEPQIMTLHQLRVCDVLQLPLPGLDRHLKPPHSKTHRQDVLAELKRLDAKFLTDTMKAAMENGDTGGEESKGFTPAGKKRQSLQ</sequence>
<comment type="similarity">
    <text evidence="1">Belongs to the protein kinase superfamily. CAMK Ser/Thr protein kinase family. CHEK2 subfamily.</text>
</comment>
<evidence type="ECO:0000259" key="8">
    <source>
        <dbReference type="PROSITE" id="PS50006"/>
    </source>
</evidence>
<dbReference type="EMBL" id="KZ679689">
    <property type="protein sequence ID" value="PTB50145.1"/>
    <property type="molecule type" value="Genomic_DNA"/>
</dbReference>
<proteinExistence type="inferred from homology"/>
<evidence type="ECO:0000313" key="11">
    <source>
        <dbReference type="Proteomes" id="UP000241690"/>
    </source>
</evidence>
<dbReference type="InterPro" id="IPR008271">
    <property type="entry name" value="Ser/Thr_kinase_AS"/>
</dbReference>
<dbReference type="RefSeq" id="XP_024769822.1">
    <property type="nucleotide sequence ID" value="XM_024920916.1"/>
</dbReference>
<feature type="region of interest" description="Disordered" evidence="7">
    <location>
        <begin position="608"/>
        <end position="634"/>
    </location>
</feature>
<keyword evidence="11" id="KW-1185">Reference proteome</keyword>
<evidence type="ECO:0000259" key="9">
    <source>
        <dbReference type="PROSITE" id="PS50011"/>
    </source>
</evidence>
<organism evidence="10 11">
    <name type="scientific">Trichoderma harzianum CBS 226.95</name>
    <dbReference type="NCBI Taxonomy" id="983964"/>
    <lineage>
        <taxon>Eukaryota</taxon>
        <taxon>Fungi</taxon>
        <taxon>Dikarya</taxon>
        <taxon>Ascomycota</taxon>
        <taxon>Pezizomycotina</taxon>
        <taxon>Sordariomycetes</taxon>
        <taxon>Hypocreomycetidae</taxon>
        <taxon>Hypocreales</taxon>
        <taxon>Hypocreaceae</taxon>
        <taxon>Trichoderma</taxon>
    </lineage>
</organism>
<feature type="domain" description="FHA" evidence="8">
    <location>
        <begin position="34"/>
        <end position="99"/>
    </location>
</feature>
<evidence type="ECO:0000256" key="4">
    <source>
        <dbReference type="ARBA" id="ARBA00022777"/>
    </source>
</evidence>
<dbReference type="SUPFAM" id="SSF56112">
    <property type="entry name" value="Protein kinase-like (PK-like)"/>
    <property type="match status" value="1"/>
</dbReference>
<gene>
    <name evidence="10" type="ORF">M431DRAFT_534332</name>
</gene>
<evidence type="ECO:0000256" key="1">
    <source>
        <dbReference type="ARBA" id="ARBA00005575"/>
    </source>
</evidence>
<evidence type="ECO:0000256" key="2">
    <source>
        <dbReference type="ARBA" id="ARBA00012513"/>
    </source>
</evidence>
<keyword evidence="4" id="KW-0808">Transferase</keyword>
<dbReference type="Pfam" id="PF00498">
    <property type="entry name" value="FHA"/>
    <property type="match status" value="1"/>
</dbReference>
<dbReference type="InterPro" id="IPR008984">
    <property type="entry name" value="SMAD_FHA_dom_sf"/>
</dbReference>
<dbReference type="GO" id="GO:0005634">
    <property type="term" value="C:nucleus"/>
    <property type="evidence" value="ECO:0007669"/>
    <property type="project" value="TreeGrafter"/>
</dbReference>
<dbReference type="Pfam" id="PF00069">
    <property type="entry name" value="Pkinase"/>
    <property type="match status" value="1"/>
</dbReference>
<feature type="domain" description="Protein kinase" evidence="9">
    <location>
        <begin position="154"/>
        <end position="417"/>
    </location>
</feature>
<dbReference type="InterPro" id="IPR000719">
    <property type="entry name" value="Prot_kinase_dom"/>
</dbReference>
<reference evidence="10 11" key="1">
    <citation type="submission" date="2016-07" db="EMBL/GenBank/DDBJ databases">
        <title>Multiple horizontal gene transfer events from other fungi enriched the ability of initially mycotrophic Trichoderma (Ascomycota) to feed on dead plant biomass.</title>
        <authorList>
            <consortium name="DOE Joint Genome Institute"/>
            <person name="Aerts A."/>
            <person name="Atanasova L."/>
            <person name="Chenthamara K."/>
            <person name="Zhang J."/>
            <person name="Grujic M."/>
            <person name="Henrissat B."/>
            <person name="Kuo A."/>
            <person name="Salamov A."/>
            <person name="Lipzen A."/>
            <person name="Labutti K."/>
            <person name="Barry K."/>
            <person name="Miao Y."/>
            <person name="Rahimi M.J."/>
            <person name="Shen Q."/>
            <person name="Grigoriev I.V."/>
            <person name="Kubicek C.P."/>
            <person name="Druzhinina I.S."/>
        </authorList>
    </citation>
    <scope>NUCLEOTIDE SEQUENCE [LARGE SCALE GENOMIC DNA]</scope>
    <source>
        <strain evidence="10 11">CBS 226.95</strain>
    </source>
</reference>
<dbReference type="SMART" id="SM00220">
    <property type="entry name" value="S_TKc"/>
    <property type="match status" value="1"/>
</dbReference>
<evidence type="ECO:0000256" key="7">
    <source>
        <dbReference type="SAM" id="MobiDB-lite"/>
    </source>
</evidence>
<dbReference type="Gene3D" id="2.60.200.20">
    <property type="match status" value="1"/>
</dbReference>
<dbReference type="PROSITE" id="PS00108">
    <property type="entry name" value="PROTEIN_KINASE_ST"/>
    <property type="match status" value="1"/>
</dbReference>
<dbReference type="GO" id="GO:0005524">
    <property type="term" value="F:ATP binding"/>
    <property type="evidence" value="ECO:0007669"/>
    <property type="project" value="InterPro"/>
</dbReference>
<evidence type="ECO:0000256" key="3">
    <source>
        <dbReference type="ARBA" id="ARBA00022527"/>
    </source>
</evidence>
<dbReference type="STRING" id="983964.A0A2T3ZZA7"/>
<dbReference type="Proteomes" id="UP000241690">
    <property type="component" value="Unassembled WGS sequence"/>
</dbReference>
<dbReference type="EC" id="2.7.11.1" evidence="2"/>
<evidence type="ECO:0000256" key="5">
    <source>
        <dbReference type="ARBA" id="ARBA00047899"/>
    </source>
</evidence>
<dbReference type="PROSITE" id="PS50006">
    <property type="entry name" value="FHA_DOMAIN"/>
    <property type="match status" value="1"/>
</dbReference>
<comment type="catalytic activity">
    <reaction evidence="5">
        <text>L-threonyl-[protein] + ATP = O-phospho-L-threonyl-[protein] + ADP + H(+)</text>
        <dbReference type="Rhea" id="RHEA:46608"/>
        <dbReference type="Rhea" id="RHEA-COMP:11060"/>
        <dbReference type="Rhea" id="RHEA-COMP:11605"/>
        <dbReference type="ChEBI" id="CHEBI:15378"/>
        <dbReference type="ChEBI" id="CHEBI:30013"/>
        <dbReference type="ChEBI" id="CHEBI:30616"/>
        <dbReference type="ChEBI" id="CHEBI:61977"/>
        <dbReference type="ChEBI" id="CHEBI:456216"/>
        <dbReference type="EC" id="2.7.11.1"/>
    </reaction>
</comment>
<accession>A0A2T3ZZA7</accession>
<feature type="region of interest" description="Disordered" evidence="7">
    <location>
        <begin position="501"/>
        <end position="550"/>
    </location>
</feature>
<protein>
    <recommendedName>
        <fullName evidence="2">non-specific serine/threonine protein kinase</fullName>
        <ecNumber evidence="2">2.7.11.1</ecNumber>
    </recommendedName>
</protein>
<dbReference type="GO" id="GO:0005737">
    <property type="term" value="C:cytoplasm"/>
    <property type="evidence" value="ECO:0007669"/>
    <property type="project" value="TreeGrafter"/>
</dbReference>
<evidence type="ECO:0000256" key="6">
    <source>
        <dbReference type="ARBA" id="ARBA00048679"/>
    </source>
</evidence>
<evidence type="ECO:0000313" key="10">
    <source>
        <dbReference type="EMBL" id="PTB50145.1"/>
    </source>
</evidence>
<dbReference type="Gene3D" id="1.10.510.10">
    <property type="entry name" value="Transferase(Phosphotransferase) domain 1"/>
    <property type="match status" value="1"/>
</dbReference>
<dbReference type="PANTHER" id="PTHR44167:SF24">
    <property type="entry name" value="SERINE_THREONINE-PROTEIN KINASE CHK2"/>
    <property type="match status" value="1"/>
</dbReference>
<keyword evidence="4" id="KW-0418">Kinase</keyword>
<name>A0A2T3ZZA7_TRIHA</name>
<keyword evidence="3" id="KW-0723">Serine/threonine-protein kinase</keyword>
<dbReference type="GeneID" id="36629485"/>